<dbReference type="EMBL" id="QAOK01000041">
    <property type="protein sequence ID" value="PTQ78675.1"/>
    <property type="molecule type" value="Genomic_DNA"/>
</dbReference>
<organism evidence="2 3">
    <name type="scientific">Nitrosospira multiformis</name>
    <dbReference type="NCBI Taxonomy" id="1231"/>
    <lineage>
        <taxon>Bacteria</taxon>
        <taxon>Pseudomonadati</taxon>
        <taxon>Pseudomonadota</taxon>
        <taxon>Betaproteobacteria</taxon>
        <taxon>Nitrosomonadales</taxon>
        <taxon>Nitrosomonadaceae</taxon>
        <taxon>Nitrosospira</taxon>
    </lineage>
</organism>
<proteinExistence type="predicted"/>
<evidence type="ECO:0000313" key="3">
    <source>
        <dbReference type="Proteomes" id="UP000244152"/>
    </source>
</evidence>
<reference evidence="2 3" key="1">
    <citation type="submission" date="2018-04" db="EMBL/GenBank/DDBJ databases">
        <title>Active sludge and wastewater microbial communities from Klosterneuburg, Austria.</title>
        <authorList>
            <person name="Wagner M."/>
        </authorList>
    </citation>
    <scope>NUCLEOTIDE SEQUENCE [LARGE SCALE GENOMIC DNA]</scope>
    <source>
        <strain evidence="2 3">Nl12</strain>
    </source>
</reference>
<name>A0A2T5I4C7_9PROT</name>
<dbReference type="Proteomes" id="UP000244152">
    <property type="component" value="Unassembled WGS sequence"/>
</dbReference>
<evidence type="ECO:0000313" key="2">
    <source>
        <dbReference type="EMBL" id="PTQ78675.1"/>
    </source>
</evidence>
<feature type="domain" description="Ribbon-helix-helix protein CopG" evidence="1">
    <location>
        <begin position="7"/>
        <end position="39"/>
    </location>
</feature>
<dbReference type="Gene3D" id="1.10.1220.10">
    <property type="entry name" value="Met repressor-like"/>
    <property type="match status" value="1"/>
</dbReference>
<dbReference type="AlphaFoldDB" id="A0A2T5I4C7"/>
<comment type="caution">
    <text evidence="2">The sequence shown here is derived from an EMBL/GenBank/DDBJ whole genome shotgun (WGS) entry which is preliminary data.</text>
</comment>
<protein>
    <submittedName>
        <fullName evidence="2">Ribbon-helix-helix CopG family protein</fullName>
    </submittedName>
</protein>
<dbReference type="InterPro" id="IPR002145">
    <property type="entry name" value="CopG"/>
</dbReference>
<evidence type="ECO:0000259" key="1">
    <source>
        <dbReference type="Pfam" id="PF01402"/>
    </source>
</evidence>
<dbReference type="Pfam" id="PF01402">
    <property type="entry name" value="RHH_1"/>
    <property type="match status" value="1"/>
</dbReference>
<dbReference type="RefSeq" id="WP_181258965.1">
    <property type="nucleotide sequence ID" value="NZ_QAOK01000041.1"/>
</dbReference>
<accession>A0A2T5I4C7</accession>
<dbReference type="CDD" id="cd21631">
    <property type="entry name" value="RHH_CopG_NikR-like"/>
    <property type="match status" value="1"/>
</dbReference>
<dbReference type="InterPro" id="IPR013321">
    <property type="entry name" value="Arc_rbn_hlx_hlx"/>
</dbReference>
<sequence length="77" mass="8726">MCTMDDIPDDLAAELTTLAQRQGISRAELIRRALAAYLDLILAESKAGKDALEAAYGIWKDRNIDGVEYQRKLRDEW</sequence>
<gene>
    <name evidence="2" type="ORF">C8R21_1419</name>
</gene>
<dbReference type="GO" id="GO:0006355">
    <property type="term" value="P:regulation of DNA-templated transcription"/>
    <property type="evidence" value="ECO:0007669"/>
    <property type="project" value="InterPro"/>
</dbReference>